<dbReference type="AlphaFoldDB" id="A0A8H7A7W1"/>
<feature type="region of interest" description="Disordered" evidence="1">
    <location>
        <begin position="82"/>
        <end position="102"/>
    </location>
</feature>
<evidence type="ECO:0000313" key="2">
    <source>
        <dbReference type="EMBL" id="KAF7502772.1"/>
    </source>
</evidence>
<proteinExistence type="predicted"/>
<dbReference type="EMBL" id="JAACFV010000220">
    <property type="protein sequence ID" value="KAF7502772.1"/>
    <property type="molecule type" value="Genomic_DNA"/>
</dbReference>
<reference evidence="2" key="1">
    <citation type="submission" date="2020-02" db="EMBL/GenBank/DDBJ databases">
        <authorList>
            <person name="Palmer J.M."/>
        </authorList>
    </citation>
    <scope>NUCLEOTIDE SEQUENCE</scope>
    <source>
        <strain evidence="2">EPUS1.4</strain>
        <tissue evidence="2">Thallus</tissue>
    </source>
</reference>
<organism evidence="2 3">
    <name type="scientific">Endocarpon pusillum</name>
    <dbReference type="NCBI Taxonomy" id="364733"/>
    <lineage>
        <taxon>Eukaryota</taxon>
        <taxon>Fungi</taxon>
        <taxon>Dikarya</taxon>
        <taxon>Ascomycota</taxon>
        <taxon>Pezizomycotina</taxon>
        <taxon>Eurotiomycetes</taxon>
        <taxon>Chaetothyriomycetidae</taxon>
        <taxon>Verrucariales</taxon>
        <taxon>Verrucariaceae</taxon>
        <taxon>Endocarpon</taxon>
    </lineage>
</organism>
<name>A0A8H7A7W1_9EURO</name>
<gene>
    <name evidence="2" type="ORF">GJ744_005162</name>
</gene>
<accession>A0A8H7A7W1</accession>
<evidence type="ECO:0000313" key="3">
    <source>
        <dbReference type="Proteomes" id="UP000606974"/>
    </source>
</evidence>
<sequence length="102" mass="11297">MQNIAVVWRVDDLGPVRQARRPVLRRGRQHVDEARVGSHRLFLGAIELHISLVDSVVVAVVVVINSFSSFPLLASWGRRPLERSSAPRTGVNETGSHLAAPW</sequence>
<evidence type="ECO:0000256" key="1">
    <source>
        <dbReference type="SAM" id="MobiDB-lite"/>
    </source>
</evidence>
<keyword evidence="3" id="KW-1185">Reference proteome</keyword>
<comment type="caution">
    <text evidence="2">The sequence shown here is derived from an EMBL/GenBank/DDBJ whole genome shotgun (WGS) entry which is preliminary data.</text>
</comment>
<dbReference type="Proteomes" id="UP000606974">
    <property type="component" value="Unassembled WGS sequence"/>
</dbReference>
<protein>
    <submittedName>
        <fullName evidence="2">Uncharacterized protein</fullName>
    </submittedName>
</protein>